<feature type="region of interest" description="Disordered" evidence="6">
    <location>
        <begin position="1"/>
        <end position="32"/>
    </location>
</feature>
<accession>A0ABN8ITU9</accession>
<dbReference type="CDD" id="cd00096">
    <property type="entry name" value="Ig"/>
    <property type="match status" value="1"/>
</dbReference>
<evidence type="ECO:0000256" key="3">
    <source>
        <dbReference type="ARBA" id="ARBA00023157"/>
    </source>
</evidence>
<evidence type="ECO:0000313" key="9">
    <source>
        <dbReference type="Proteomes" id="UP000837857"/>
    </source>
</evidence>
<dbReference type="InterPro" id="IPR013783">
    <property type="entry name" value="Ig-like_fold"/>
</dbReference>
<reference evidence="8" key="1">
    <citation type="submission" date="2022-03" db="EMBL/GenBank/DDBJ databases">
        <authorList>
            <person name="Martin H S."/>
        </authorList>
    </citation>
    <scope>NUCLEOTIDE SEQUENCE</scope>
</reference>
<dbReference type="Proteomes" id="UP000837857">
    <property type="component" value="Chromosome 28"/>
</dbReference>
<keyword evidence="5" id="KW-0393">Immunoglobulin domain</keyword>
<name>A0ABN8ITU9_9NEOP</name>
<dbReference type="PANTHER" id="PTHR11640">
    <property type="entry name" value="NEPHRIN"/>
    <property type="match status" value="1"/>
</dbReference>
<organism evidence="8 9">
    <name type="scientific">Iphiclides podalirius</name>
    <name type="common">scarce swallowtail</name>
    <dbReference type="NCBI Taxonomy" id="110791"/>
    <lineage>
        <taxon>Eukaryota</taxon>
        <taxon>Metazoa</taxon>
        <taxon>Ecdysozoa</taxon>
        <taxon>Arthropoda</taxon>
        <taxon>Hexapoda</taxon>
        <taxon>Insecta</taxon>
        <taxon>Pterygota</taxon>
        <taxon>Neoptera</taxon>
        <taxon>Endopterygota</taxon>
        <taxon>Lepidoptera</taxon>
        <taxon>Glossata</taxon>
        <taxon>Ditrysia</taxon>
        <taxon>Papilionoidea</taxon>
        <taxon>Papilionidae</taxon>
        <taxon>Papilioninae</taxon>
        <taxon>Iphiclides</taxon>
    </lineage>
</organism>
<feature type="region of interest" description="Disordered" evidence="6">
    <location>
        <begin position="341"/>
        <end position="367"/>
    </location>
</feature>
<dbReference type="InterPro" id="IPR051275">
    <property type="entry name" value="Cell_adhesion_signaling"/>
</dbReference>
<evidence type="ECO:0000256" key="5">
    <source>
        <dbReference type="ARBA" id="ARBA00023319"/>
    </source>
</evidence>
<feature type="domain" description="Ig-like" evidence="7">
    <location>
        <begin position="497"/>
        <end position="579"/>
    </location>
</feature>
<keyword evidence="2" id="KW-0472">Membrane</keyword>
<feature type="non-terminal residue" evidence="8">
    <location>
        <position position="587"/>
    </location>
</feature>
<feature type="compositionally biased region" description="Polar residues" evidence="6">
    <location>
        <begin position="148"/>
        <end position="159"/>
    </location>
</feature>
<proteinExistence type="predicted"/>
<keyword evidence="3" id="KW-1015">Disulfide bond</keyword>
<protein>
    <recommendedName>
        <fullName evidence="7">Ig-like domain-containing protein</fullName>
    </recommendedName>
</protein>
<feature type="domain" description="Ig-like" evidence="7">
    <location>
        <begin position="383"/>
        <end position="465"/>
    </location>
</feature>
<dbReference type="Pfam" id="PF13927">
    <property type="entry name" value="Ig_3"/>
    <property type="match status" value="1"/>
</dbReference>
<keyword evidence="9" id="KW-1185">Reference proteome</keyword>
<dbReference type="SUPFAM" id="SSF48726">
    <property type="entry name" value="Immunoglobulin"/>
    <property type="match status" value="2"/>
</dbReference>
<keyword evidence="4" id="KW-0325">Glycoprotein</keyword>
<feature type="region of interest" description="Disordered" evidence="6">
    <location>
        <begin position="136"/>
        <end position="160"/>
    </location>
</feature>
<dbReference type="EMBL" id="OW152840">
    <property type="protein sequence ID" value="CAH2061686.1"/>
    <property type="molecule type" value="Genomic_DNA"/>
</dbReference>
<sequence length="587" mass="64533">MTSDKGSDGESGILLAPDVGKDTKASLFMSPEESIVDDEDITFLKSHSSDQIVKKESQNNDYPKESNESPKSGEERVKRSQDWEKPTKAASRRVKTGDTILNIRGSIRDAIGDAGAAPGPRPSTRLDAFVIRPAPGPRRPMWDEPQADSAQADTKPVTSQKHERELLVAAHSYVRIPCDLINITNLRWYKDNEAAVLSSTLPAAEGTGADGALHIARVARPHSARWRCAGIDSKGKARAGRPTRLLVHEPVRSVYLAVDGRRLDAGNTWVPVRDKTVLEVRCFAEGGVPPPDLSWRLLAFESALDHRPYLRVYQSNYSIEGVRWSRVVVTAARELHNATLRCTASQRRPPPPVTGPGDAPSTASPIQHDESTAKLEIHVTYPPSFVISRWPGFGISLRAGFAAALRCDVDANPPARAFWLRDEDRPASSSPDPLEAAGPEARGSATLQWDTLRESHAGWYRCRASWLDDEYSSIGYYLNVLSSEESQLENEDDSEEPEHQKVDVPLGGNVQLHCPKGSVGCWWRRVLGNASEAWAPAGSHHAHGVLGIRGALYQEAGEYRCVGTRGNDLQRLRDLKRVTLRVTGSKN</sequence>
<dbReference type="InterPro" id="IPR003599">
    <property type="entry name" value="Ig_sub"/>
</dbReference>
<evidence type="ECO:0000313" key="8">
    <source>
        <dbReference type="EMBL" id="CAH2061686.1"/>
    </source>
</evidence>
<dbReference type="Gene3D" id="2.60.40.10">
    <property type="entry name" value="Immunoglobulins"/>
    <property type="match status" value="2"/>
</dbReference>
<dbReference type="InterPro" id="IPR036179">
    <property type="entry name" value="Ig-like_dom_sf"/>
</dbReference>
<dbReference type="InterPro" id="IPR003598">
    <property type="entry name" value="Ig_sub2"/>
</dbReference>
<evidence type="ECO:0000256" key="4">
    <source>
        <dbReference type="ARBA" id="ARBA00023180"/>
    </source>
</evidence>
<dbReference type="PROSITE" id="PS50835">
    <property type="entry name" value="IG_LIKE"/>
    <property type="match status" value="2"/>
</dbReference>
<evidence type="ECO:0000259" key="7">
    <source>
        <dbReference type="PROSITE" id="PS50835"/>
    </source>
</evidence>
<feature type="compositionally biased region" description="Basic and acidic residues" evidence="6">
    <location>
        <begin position="52"/>
        <end position="87"/>
    </location>
</feature>
<gene>
    <name evidence="8" type="ORF">IPOD504_LOCUS11368</name>
</gene>
<dbReference type="PANTHER" id="PTHR11640:SF155">
    <property type="entry name" value="IG-LIKE DOMAIN-CONTAINING PROTEIN"/>
    <property type="match status" value="1"/>
</dbReference>
<feature type="region of interest" description="Disordered" evidence="6">
    <location>
        <begin position="45"/>
        <end position="97"/>
    </location>
</feature>
<dbReference type="InterPro" id="IPR007110">
    <property type="entry name" value="Ig-like_dom"/>
</dbReference>
<evidence type="ECO:0000256" key="1">
    <source>
        <dbReference type="ARBA" id="ARBA00004479"/>
    </source>
</evidence>
<evidence type="ECO:0000256" key="2">
    <source>
        <dbReference type="ARBA" id="ARBA00023136"/>
    </source>
</evidence>
<dbReference type="SMART" id="SM00409">
    <property type="entry name" value="IG"/>
    <property type="match status" value="4"/>
</dbReference>
<dbReference type="SMART" id="SM00408">
    <property type="entry name" value="IGc2"/>
    <property type="match status" value="2"/>
</dbReference>
<comment type="subcellular location">
    <subcellularLocation>
        <location evidence="1">Membrane</location>
        <topology evidence="1">Single-pass type I membrane protein</topology>
    </subcellularLocation>
</comment>
<feature type="region of interest" description="Disordered" evidence="6">
    <location>
        <begin position="423"/>
        <end position="443"/>
    </location>
</feature>
<evidence type="ECO:0000256" key="6">
    <source>
        <dbReference type="SAM" id="MobiDB-lite"/>
    </source>
</evidence>